<accession>D8M266</accession>
<dbReference type="OrthoDB" id="10027144at2759"/>
<dbReference type="Pfam" id="PF00013">
    <property type="entry name" value="KH_1"/>
    <property type="match status" value="4"/>
</dbReference>
<organism evidence="5">
    <name type="scientific">Blastocystis hominis</name>
    <dbReference type="NCBI Taxonomy" id="12968"/>
    <lineage>
        <taxon>Eukaryota</taxon>
        <taxon>Sar</taxon>
        <taxon>Stramenopiles</taxon>
        <taxon>Bigyra</taxon>
        <taxon>Opalozoa</taxon>
        <taxon>Opalinata</taxon>
        <taxon>Blastocystidae</taxon>
        <taxon>Blastocystis</taxon>
    </lineage>
</organism>
<evidence type="ECO:0000256" key="2">
    <source>
        <dbReference type="PROSITE-ProRule" id="PRU00117"/>
    </source>
</evidence>
<dbReference type="Gene3D" id="3.30.1370.10">
    <property type="entry name" value="K Homology domain, type 1"/>
    <property type="match status" value="4"/>
</dbReference>
<feature type="domain" description="K Homology" evidence="4">
    <location>
        <begin position="391"/>
        <end position="465"/>
    </location>
</feature>
<dbReference type="GeneID" id="24919412"/>
<dbReference type="InterPro" id="IPR004088">
    <property type="entry name" value="KH_dom_type_1"/>
</dbReference>
<feature type="domain" description="K Homology" evidence="4">
    <location>
        <begin position="593"/>
        <end position="659"/>
    </location>
</feature>
<dbReference type="GO" id="GO:0003723">
    <property type="term" value="F:RNA binding"/>
    <property type="evidence" value="ECO:0007669"/>
    <property type="project" value="UniProtKB-UniRule"/>
</dbReference>
<keyword evidence="1" id="KW-0677">Repeat</keyword>
<keyword evidence="2" id="KW-0694">RNA-binding</keyword>
<dbReference type="CDD" id="cd00105">
    <property type="entry name" value="KH-I"/>
    <property type="match status" value="1"/>
</dbReference>
<dbReference type="RefSeq" id="XP_012896203.1">
    <property type="nucleotide sequence ID" value="XM_013040749.1"/>
</dbReference>
<feature type="domain" description="K Homology" evidence="4">
    <location>
        <begin position="191"/>
        <end position="255"/>
    </location>
</feature>
<feature type="compositionally biased region" description="Basic and acidic residues" evidence="3">
    <location>
        <begin position="741"/>
        <end position="766"/>
    </location>
</feature>
<dbReference type="InParanoid" id="D8M266"/>
<keyword evidence="6" id="KW-1185">Reference proteome</keyword>
<sequence length="807" mass="89169">MPCENLFTRFLLQNKAERMQQTQRQFNVRLQASNGSLVVKGEKDAVAQAIAKVEALRAELASRTIEMAVNGAQIDMLLNQKAAVVQALEQEFGCLISVESAKGSMKVVVDEARREETVEAINAKLATVCTERVEIPECLLALFVGPKGSNINAMRQAHDTKAELAKGVLEISGKEENVAAMKKAVEEWLEQHTIAEIPAERQLAREALIGEKGAKIQSLRKELAVEIQIEEGKVVVIGAPENVEKAVATLTQLLDTYRKENAVVAMRHEVFVNAKELRRSEIDAREKEWNVSMSLRHDAVYIHGDEASVAKAKQEIEDIVAKYAEFHEDSLDVPKEEIGVLLGKNGDNLRALESQLGVSVHIEGSKLRIWGPASALPAAKAGIVSNLEERVYLTEELNCTGKQIEFLRAERFEVVHTIQNAYNVTITLPREFPLSGPIKVAVRGNRRQLDEAIPVVREALQGLIRCELHLDGMVHRLLTESSLQFQRLALESRCRIQPDEAAGLVRIVGPKQGVELVQVRVWEQLAALDPSLYRKIDVSEAVLLGLQEKKDAMKTFSKQHGVQLRLLPQAVLVEAPAAAMDEAVAFVQTLADAAAQESLLIPVGQDRVAFVIGAQGARINGIIKQSGAQLRVLRDEWVHVLGTPEQAAKARALLEAALEEYAATHVAFQVDEALVYAIRGPRNSNLVRIERECRVRVRLEQDGAVSIVGNAGEDVANARAALEKLEEEARANPEQETAYRGGEKPRRREREQGAEERKQKKEREAEAEAETPAESVWEKLKRAPLLPSKTVGGSDMYKSESGYTVEL</sequence>
<feature type="domain" description="K Homology" evidence="4">
    <location>
        <begin position="61"/>
        <end position="126"/>
    </location>
</feature>
<proteinExistence type="predicted"/>
<feature type="domain" description="K Homology" evidence="4">
    <location>
        <begin position="662"/>
        <end position="727"/>
    </location>
</feature>
<dbReference type="Proteomes" id="UP000008312">
    <property type="component" value="Unassembled WGS sequence"/>
</dbReference>
<evidence type="ECO:0000313" key="5">
    <source>
        <dbReference type="EMBL" id="CBK22155.2"/>
    </source>
</evidence>
<evidence type="ECO:0000313" key="6">
    <source>
        <dbReference type="Proteomes" id="UP000008312"/>
    </source>
</evidence>
<dbReference type="SMART" id="SM00322">
    <property type="entry name" value="KH"/>
    <property type="match status" value="7"/>
</dbReference>
<dbReference type="PROSITE" id="PS50084">
    <property type="entry name" value="KH_TYPE_1"/>
    <property type="match status" value="4"/>
</dbReference>
<evidence type="ECO:0000259" key="4">
    <source>
        <dbReference type="SMART" id="SM00322"/>
    </source>
</evidence>
<gene>
    <name evidence="5" type="ORF">GSBLH_T00002214001</name>
</gene>
<dbReference type="InterPro" id="IPR004087">
    <property type="entry name" value="KH_dom"/>
</dbReference>
<dbReference type="PANTHER" id="PTHR10288">
    <property type="entry name" value="KH DOMAIN CONTAINING RNA BINDING PROTEIN"/>
    <property type="match status" value="1"/>
</dbReference>
<feature type="region of interest" description="Disordered" evidence="3">
    <location>
        <begin position="726"/>
        <end position="807"/>
    </location>
</feature>
<dbReference type="InterPro" id="IPR036612">
    <property type="entry name" value="KH_dom_type_1_sf"/>
</dbReference>
<evidence type="ECO:0000256" key="1">
    <source>
        <dbReference type="ARBA" id="ARBA00022737"/>
    </source>
</evidence>
<dbReference type="Gene3D" id="3.30.310.210">
    <property type="match status" value="1"/>
</dbReference>
<dbReference type="AlphaFoldDB" id="D8M266"/>
<evidence type="ECO:0000256" key="3">
    <source>
        <dbReference type="SAM" id="MobiDB-lite"/>
    </source>
</evidence>
<dbReference type="SUPFAM" id="SSF54791">
    <property type="entry name" value="Eukaryotic type KH-domain (KH-domain type I)"/>
    <property type="match status" value="5"/>
</dbReference>
<reference evidence="5" key="1">
    <citation type="submission" date="2010-02" db="EMBL/GenBank/DDBJ databases">
        <title>Sequencing and annotation of the Blastocystis hominis genome.</title>
        <authorList>
            <person name="Wincker P."/>
        </authorList>
    </citation>
    <scope>NUCLEOTIDE SEQUENCE</scope>
    <source>
        <strain evidence="5">Singapore isolate B</strain>
    </source>
</reference>
<name>D8M266_BLAHO</name>
<feature type="domain" description="K Homology" evidence="4">
    <location>
        <begin position="325"/>
        <end position="388"/>
    </location>
</feature>
<feature type="domain" description="K Homology" evidence="4">
    <location>
        <begin position="127"/>
        <end position="190"/>
    </location>
</feature>
<protein>
    <recommendedName>
        <fullName evidence="4">K Homology domain-containing protein</fullName>
    </recommendedName>
</protein>
<dbReference type="EMBL" id="FN668647">
    <property type="protein sequence ID" value="CBK22155.2"/>
    <property type="molecule type" value="Genomic_DNA"/>
</dbReference>